<dbReference type="EMBL" id="GBXM01064791">
    <property type="protein sequence ID" value="JAH43786.1"/>
    <property type="molecule type" value="Transcribed_RNA"/>
</dbReference>
<organism evidence="1">
    <name type="scientific">Anguilla anguilla</name>
    <name type="common">European freshwater eel</name>
    <name type="synonym">Muraena anguilla</name>
    <dbReference type="NCBI Taxonomy" id="7936"/>
    <lineage>
        <taxon>Eukaryota</taxon>
        <taxon>Metazoa</taxon>
        <taxon>Chordata</taxon>
        <taxon>Craniata</taxon>
        <taxon>Vertebrata</taxon>
        <taxon>Euteleostomi</taxon>
        <taxon>Actinopterygii</taxon>
        <taxon>Neopterygii</taxon>
        <taxon>Teleostei</taxon>
        <taxon>Anguilliformes</taxon>
        <taxon>Anguillidae</taxon>
        <taxon>Anguilla</taxon>
    </lineage>
</organism>
<protein>
    <submittedName>
        <fullName evidence="1">Uncharacterized protein</fullName>
    </submittedName>
</protein>
<reference evidence="1" key="1">
    <citation type="submission" date="2014-11" db="EMBL/GenBank/DDBJ databases">
        <authorList>
            <person name="Amaro Gonzalez C."/>
        </authorList>
    </citation>
    <scope>NUCLEOTIDE SEQUENCE</scope>
</reference>
<proteinExistence type="predicted"/>
<name>A0A0E9SR67_ANGAN</name>
<evidence type="ECO:0000313" key="1">
    <source>
        <dbReference type="EMBL" id="JAH43786.1"/>
    </source>
</evidence>
<dbReference type="AlphaFoldDB" id="A0A0E9SR67"/>
<accession>A0A0E9SR67</accession>
<sequence>MSIRSRRGGRMITEEEGICCINFKQNRLIKF</sequence>
<reference evidence="1" key="2">
    <citation type="journal article" date="2015" name="Fish Shellfish Immunol.">
        <title>Early steps in the European eel (Anguilla anguilla)-Vibrio vulnificus interaction in the gills: Role of the RtxA13 toxin.</title>
        <authorList>
            <person name="Callol A."/>
            <person name="Pajuelo D."/>
            <person name="Ebbesson L."/>
            <person name="Teles M."/>
            <person name="MacKenzie S."/>
            <person name="Amaro C."/>
        </authorList>
    </citation>
    <scope>NUCLEOTIDE SEQUENCE</scope>
</reference>